<comment type="caution">
    <text evidence="2">The sequence shown here is derived from an EMBL/GenBank/DDBJ whole genome shotgun (WGS) entry which is preliminary data.</text>
</comment>
<dbReference type="EMBL" id="BARS01048883">
    <property type="protein sequence ID" value="GAG28477.1"/>
    <property type="molecule type" value="Genomic_DNA"/>
</dbReference>
<accession>X0WZ65</accession>
<keyword evidence="1" id="KW-1133">Transmembrane helix</keyword>
<keyword evidence="1" id="KW-0812">Transmembrane</keyword>
<organism evidence="2">
    <name type="scientific">marine sediment metagenome</name>
    <dbReference type="NCBI Taxonomy" id="412755"/>
    <lineage>
        <taxon>unclassified sequences</taxon>
        <taxon>metagenomes</taxon>
        <taxon>ecological metagenomes</taxon>
    </lineage>
</organism>
<evidence type="ECO:0000256" key="1">
    <source>
        <dbReference type="SAM" id="Phobius"/>
    </source>
</evidence>
<proteinExistence type="predicted"/>
<evidence type="ECO:0000313" key="2">
    <source>
        <dbReference type="EMBL" id="GAG28477.1"/>
    </source>
</evidence>
<sequence length="36" mass="4058">NESRRRQAARWLRVERSILLVALVIVGALVTNGVLK</sequence>
<protein>
    <submittedName>
        <fullName evidence="2">Uncharacterized protein</fullName>
    </submittedName>
</protein>
<keyword evidence="1" id="KW-0472">Membrane</keyword>
<feature type="non-terminal residue" evidence="2">
    <location>
        <position position="1"/>
    </location>
</feature>
<feature type="transmembrane region" description="Helical" evidence="1">
    <location>
        <begin position="18"/>
        <end position="35"/>
    </location>
</feature>
<dbReference type="AlphaFoldDB" id="X0WZ65"/>
<name>X0WZ65_9ZZZZ</name>
<reference evidence="2" key="1">
    <citation type="journal article" date="2014" name="Front. Microbiol.">
        <title>High frequency of phylogenetically diverse reductive dehalogenase-homologous genes in deep subseafloor sedimentary metagenomes.</title>
        <authorList>
            <person name="Kawai M."/>
            <person name="Futagami T."/>
            <person name="Toyoda A."/>
            <person name="Takaki Y."/>
            <person name="Nishi S."/>
            <person name="Hori S."/>
            <person name="Arai W."/>
            <person name="Tsubouchi T."/>
            <person name="Morono Y."/>
            <person name="Uchiyama I."/>
            <person name="Ito T."/>
            <person name="Fujiyama A."/>
            <person name="Inagaki F."/>
            <person name="Takami H."/>
        </authorList>
    </citation>
    <scope>NUCLEOTIDE SEQUENCE</scope>
    <source>
        <strain evidence="2">Expedition CK06-06</strain>
    </source>
</reference>
<gene>
    <name evidence="2" type="ORF">S01H1_73181</name>
</gene>